<comment type="caution">
    <text evidence="1">The sequence shown here is derived from an EMBL/GenBank/DDBJ whole genome shotgun (WGS) entry which is preliminary data.</text>
</comment>
<dbReference type="EMBL" id="JAIWYP010000014">
    <property type="protein sequence ID" value="KAH3709160.1"/>
    <property type="molecule type" value="Genomic_DNA"/>
</dbReference>
<reference evidence="1" key="2">
    <citation type="submission" date="2020-11" db="EMBL/GenBank/DDBJ databases">
        <authorList>
            <person name="McCartney M.A."/>
            <person name="Auch B."/>
            <person name="Kono T."/>
            <person name="Mallez S."/>
            <person name="Becker A."/>
            <person name="Gohl D.M."/>
            <person name="Silverstein K.A.T."/>
            <person name="Koren S."/>
            <person name="Bechman K.B."/>
            <person name="Herman A."/>
            <person name="Abrahante J.E."/>
            <person name="Garbe J."/>
        </authorList>
    </citation>
    <scope>NUCLEOTIDE SEQUENCE</scope>
    <source>
        <strain evidence="1">Duluth1</strain>
        <tissue evidence="1">Whole animal</tissue>
    </source>
</reference>
<protein>
    <submittedName>
        <fullName evidence="1">Uncharacterized protein</fullName>
    </submittedName>
</protein>
<sequence>MMSTSARRKTGLKAVSVTPSSATAPTTWLFPWQQYWAPRLRSSSPSLHSFL</sequence>
<evidence type="ECO:0000313" key="2">
    <source>
        <dbReference type="Proteomes" id="UP000828390"/>
    </source>
</evidence>
<organism evidence="1 2">
    <name type="scientific">Dreissena polymorpha</name>
    <name type="common">Zebra mussel</name>
    <name type="synonym">Mytilus polymorpha</name>
    <dbReference type="NCBI Taxonomy" id="45954"/>
    <lineage>
        <taxon>Eukaryota</taxon>
        <taxon>Metazoa</taxon>
        <taxon>Spiralia</taxon>
        <taxon>Lophotrochozoa</taxon>
        <taxon>Mollusca</taxon>
        <taxon>Bivalvia</taxon>
        <taxon>Autobranchia</taxon>
        <taxon>Heteroconchia</taxon>
        <taxon>Euheterodonta</taxon>
        <taxon>Imparidentia</taxon>
        <taxon>Neoheterodontei</taxon>
        <taxon>Myida</taxon>
        <taxon>Dreissenoidea</taxon>
        <taxon>Dreissenidae</taxon>
        <taxon>Dreissena</taxon>
    </lineage>
</organism>
<name>A0A9D4BTR2_DREPO</name>
<dbReference type="AlphaFoldDB" id="A0A9D4BTR2"/>
<keyword evidence="2" id="KW-1185">Reference proteome</keyword>
<proteinExistence type="predicted"/>
<reference evidence="1" key="1">
    <citation type="journal article" date="2019" name="bioRxiv">
        <title>The Genome of the Zebra Mussel, Dreissena polymorpha: A Resource for Invasive Species Research.</title>
        <authorList>
            <person name="McCartney M.A."/>
            <person name="Auch B."/>
            <person name="Kono T."/>
            <person name="Mallez S."/>
            <person name="Zhang Y."/>
            <person name="Obille A."/>
            <person name="Becker A."/>
            <person name="Abrahante J.E."/>
            <person name="Garbe J."/>
            <person name="Badalamenti J.P."/>
            <person name="Herman A."/>
            <person name="Mangelson H."/>
            <person name="Liachko I."/>
            <person name="Sullivan S."/>
            <person name="Sone E.D."/>
            <person name="Koren S."/>
            <person name="Silverstein K.A.T."/>
            <person name="Beckman K.B."/>
            <person name="Gohl D.M."/>
        </authorList>
    </citation>
    <scope>NUCLEOTIDE SEQUENCE</scope>
    <source>
        <strain evidence="1">Duluth1</strain>
        <tissue evidence="1">Whole animal</tissue>
    </source>
</reference>
<accession>A0A9D4BTR2</accession>
<evidence type="ECO:0000313" key="1">
    <source>
        <dbReference type="EMBL" id="KAH3709160.1"/>
    </source>
</evidence>
<gene>
    <name evidence="1" type="ORF">DPMN_068621</name>
</gene>
<dbReference type="Proteomes" id="UP000828390">
    <property type="component" value="Unassembled WGS sequence"/>
</dbReference>